<feature type="binding site" evidence="8">
    <location>
        <position position="411"/>
    </location>
    <ligand>
        <name>[4Fe-4S] cluster</name>
        <dbReference type="ChEBI" id="CHEBI:49883"/>
        <label>2</label>
    </ligand>
</feature>
<comment type="function">
    <text evidence="8">Part of a membrane-bound complex that couples electron transfer with translocation of ions across the membrane.</text>
</comment>
<keyword evidence="4 8" id="KW-0677">Repeat</keyword>
<dbReference type="InterPro" id="IPR017896">
    <property type="entry name" value="4Fe4S_Fe-S-bd"/>
</dbReference>
<dbReference type="Gene3D" id="3.30.70.20">
    <property type="match status" value="1"/>
</dbReference>
<feature type="domain" description="4Fe-4S ferredoxin-type" evidence="9">
    <location>
        <begin position="356"/>
        <end position="386"/>
    </location>
</feature>
<feature type="binding site" evidence="8">
    <location>
        <position position="405"/>
    </location>
    <ligand>
        <name>[4Fe-4S] cluster</name>
        <dbReference type="ChEBI" id="CHEBI:49883"/>
        <label>2</label>
    </ligand>
</feature>
<reference evidence="10 11" key="1">
    <citation type="submission" date="2008-06" db="EMBL/GenBank/DDBJ databases">
        <title>Complete sequence of Chloroherpeton thalassium ATCC 35110.</title>
        <authorList>
            <consortium name="US DOE Joint Genome Institute"/>
            <person name="Lucas S."/>
            <person name="Copeland A."/>
            <person name="Lapidus A."/>
            <person name="Glavina del Rio T."/>
            <person name="Dalin E."/>
            <person name="Tice H."/>
            <person name="Bruce D."/>
            <person name="Goodwin L."/>
            <person name="Pitluck S."/>
            <person name="Schmutz J."/>
            <person name="Larimer F."/>
            <person name="Land M."/>
            <person name="Hauser L."/>
            <person name="Kyrpides N."/>
            <person name="Mikhailova N."/>
            <person name="Liu Z."/>
            <person name="Li T."/>
            <person name="Zhao F."/>
            <person name="Overmann J."/>
            <person name="Bryant D.A."/>
            <person name="Richardson P."/>
        </authorList>
    </citation>
    <scope>NUCLEOTIDE SEQUENCE [LARGE SCALE GENOMIC DNA]</scope>
    <source>
        <strain evidence="11">ATCC 35110 / GB-78</strain>
    </source>
</reference>
<keyword evidence="5 8" id="KW-0249">Electron transport</keyword>
<dbReference type="Pfam" id="PF13375">
    <property type="entry name" value="RnfC_N"/>
    <property type="match status" value="1"/>
</dbReference>
<proteinExistence type="inferred from homology"/>
<dbReference type="Gene3D" id="3.40.50.11540">
    <property type="entry name" value="NADH-ubiquinone oxidoreductase 51kDa subunit"/>
    <property type="match status" value="1"/>
</dbReference>
<comment type="cofactor">
    <cofactor evidence="8">
        <name>[4Fe-4S] cluster</name>
        <dbReference type="ChEBI" id="CHEBI:49883"/>
    </cofactor>
    <text evidence="8">Binds 2 [4Fe-4S] clusters per subunit.</text>
</comment>
<evidence type="ECO:0000259" key="9">
    <source>
        <dbReference type="PROSITE" id="PS51379"/>
    </source>
</evidence>
<dbReference type="PANTHER" id="PTHR43034:SF2">
    <property type="entry name" value="ION-TRANSLOCATING OXIDOREDUCTASE COMPLEX SUBUNIT C"/>
    <property type="match status" value="1"/>
</dbReference>
<dbReference type="Pfam" id="PF01512">
    <property type="entry name" value="Complex1_51K"/>
    <property type="match status" value="1"/>
</dbReference>
<dbReference type="RefSeq" id="WP_012500294.1">
    <property type="nucleotide sequence ID" value="NC_011026.1"/>
</dbReference>
<keyword evidence="8" id="KW-0472">Membrane</keyword>
<dbReference type="InterPro" id="IPR017900">
    <property type="entry name" value="4Fe4S_Fe_S_CS"/>
</dbReference>
<keyword evidence="3 8" id="KW-0479">Metal-binding</keyword>
<comment type="similarity">
    <text evidence="8">Belongs to the 4Fe4S bacterial-type ferredoxin family. RnfC subfamily.</text>
</comment>
<feature type="binding site" evidence="8">
    <location>
        <position position="372"/>
    </location>
    <ligand>
        <name>[4Fe-4S] cluster</name>
        <dbReference type="ChEBI" id="CHEBI:49883"/>
        <label>1</label>
    </ligand>
</feature>
<feature type="binding site" evidence="8">
    <location>
        <position position="366"/>
    </location>
    <ligand>
        <name>[4Fe-4S] cluster</name>
        <dbReference type="ChEBI" id="CHEBI:49883"/>
        <label>1</label>
    </ligand>
</feature>
<organism evidence="10 11">
    <name type="scientific">Chloroherpeton thalassium (strain ATCC 35110 / GB-78)</name>
    <dbReference type="NCBI Taxonomy" id="517418"/>
    <lineage>
        <taxon>Bacteria</taxon>
        <taxon>Pseudomonadati</taxon>
        <taxon>Chlorobiota</taxon>
        <taxon>Chlorobiia</taxon>
        <taxon>Chlorobiales</taxon>
        <taxon>Chloroherpetonaceae</taxon>
        <taxon>Chloroherpeton</taxon>
    </lineage>
</organism>
<dbReference type="EC" id="7.-.-.-" evidence="8"/>
<dbReference type="InterPro" id="IPR037225">
    <property type="entry name" value="Nuo51_FMN-bd_sf"/>
</dbReference>
<keyword evidence="8" id="KW-0997">Cell inner membrane</keyword>
<dbReference type="NCBIfam" id="NF003454">
    <property type="entry name" value="PRK05035.1"/>
    <property type="match status" value="1"/>
</dbReference>
<keyword evidence="8" id="KW-1003">Cell membrane</keyword>
<dbReference type="PROSITE" id="PS00198">
    <property type="entry name" value="4FE4S_FER_1"/>
    <property type="match status" value="1"/>
</dbReference>
<evidence type="ECO:0000256" key="8">
    <source>
        <dbReference type="HAMAP-Rule" id="MF_00461"/>
    </source>
</evidence>
<dbReference type="InterPro" id="IPR011538">
    <property type="entry name" value="Nuo51_FMN-bd"/>
</dbReference>
<evidence type="ECO:0000256" key="6">
    <source>
        <dbReference type="ARBA" id="ARBA00023004"/>
    </source>
</evidence>
<evidence type="ECO:0000256" key="2">
    <source>
        <dbReference type="ARBA" id="ARBA00022485"/>
    </source>
</evidence>
<protein>
    <recommendedName>
        <fullName evidence="8">Ion-translocating oxidoreductase complex subunit C</fullName>
        <ecNumber evidence="8">7.-.-.-</ecNumber>
    </recommendedName>
    <alternativeName>
        <fullName evidence="8">Rnf electron transport complex subunit C</fullName>
    </alternativeName>
</protein>
<dbReference type="InterPro" id="IPR010208">
    <property type="entry name" value="Ion_transpt_RnfC/RsxC"/>
</dbReference>
<dbReference type="HAMAP" id="MF_00461">
    <property type="entry name" value="RsxC_RnfC"/>
    <property type="match status" value="1"/>
</dbReference>
<evidence type="ECO:0000256" key="4">
    <source>
        <dbReference type="ARBA" id="ARBA00022737"/>
    </source>
</evidence>
<dbReference type="Pfam" id="PF12838">
    <property type="entry name" value="Fer4_7"/>
    <property type="match status" value="1"/>
</dbReference>
<evidence type="ECO:0000313" key="10">
    <source>
        <dbReference type="EMBL" id="ACF14210.1"/>
    </source>
</evidence>
<feature type="binding site" evidence="8">
    <location>
        <position position="369"/>
    </location>
    <ligand>
        <name>[4Fe-4S] cluster</name>
        <dbReference type="ChEBI" id="CHEBI:49883"/>
        <label>1</label>
    </ligand>
</feature>
<gene>
    <name evidence="8" type="primary">rnfC</name>
    <name evidence="10" type="ordered locus">Ctha_1753</name>
</gene>
<dbReference type="GO" id="GO:0005886">
    <property type="term" value="C:plasma membrane"/>
    <property type="evidence" value="ECO:0007669"/>
    <property type="project" value="UniProtKB-SubCell"/>
</dbReference>
<dbReference type="STRING" id="517418.Ctha_1753"/>
<keyword evidence="11" id="KW-1185">Reference proteome</keyword>
<dbReference type="Proteomes" id="UP000001208">
    <property type="component" value="Chromosome"/>
</dbReference>
<keyword evidence="7 8" id="KW-0411">Iron-sulfur</keyword>
<dbReference type="NCBIfam" id="TIGR01945">
    <property type="entry name" value="rnfC"/>
    <property type="match status" value="1"/>
</dbReference>
<evidence type="ECO:0000256" key="7">
    <source>
        <dbReference type="ARBA" id="ARBA00023014"/>
    </source>
</evidence>
<keyword evidence="1 8" id="KW-0813">Transport</keyword>
<dbReference type="SUPFAM" id="SSF142019">
    <property type="entry name" value="Nqo1 FMN-binding domain-like"/>
    <property type="match status" value="1"/>
</dbReference>
<evidence type="ECO:0000256" key="5">
    <source>
        <dbReference type="ARBA" id="ARBA00022982"/>
    </source>
</evidence>
<dbReference type="GO" id="GO:0051539">
    <property type="term" value="F:4 iron, 4 sulfur cluster binding"/>
    <property type="evidence" value="ECO:0007669"/>
    <property type="project" value="UniProtKB-KW"/>
</dbReference>
<sequence length="441" mass="47999">MKTFKIGGIHPPENKLTEGNSIEVLPIPSELAIPLLQHLGKPAKPVVKAGQRVKKGELIGEADGFISANVHATTSGTIKAIKSHPHPGGQYAPTVFLESDGQDEWLDGCNTEPQDWQSFSKEDILNRIKAAGVVGMGGAGFPTNVKLAPPKDKVIDTVILNGAECEPFLTSDHRLMVEEPEGIIEGLKIITSLFSTPVKAYVGVEANKKDAIEALAKYASSYNFEVVQLETKYPQGAEKQLINSITGRKIQEGELPFDKGCIVNNVGTAFAVYEAVCKNKPLIERVVTVSGIEIQAKKNLKVIIGTMFSDIISACGNIPGTVNQVISGGPMMGKAQYSFEASIIKTSSGILFINNEGLDTSRERTCIRCGKCVEACPQELQPWLFTNLAQRREFDELPAYGLFNCTECGSCTYVCPSKREIVHWIKYSKAIVNNRKKRKSA</sequence>
<evidence type="ECO:0000256" key="3">
    <source>
        <dbReference type="ARBA" id="ARBA00022723"/>
    </source>
</evidence>
<dbReference type="AlphaFoldDB" id="B3QTB1"/>
<keyword evidence="8" id="KW-1278">Translocase</keyword>
<keyword evidence="6 8" id="KW-0408">Iron</keyword>
<accession>B3QTB1</accession>
<feature type="binding site" evidence="8">
    <location>
        <position position="415"/>
    </location>
    <ligand>
        <name>[4Fe-4S] cluster</name>
        <dbReference type="ChEBI" id="CHEBI:49883"/>
        <label>1</label>
    </ligand>
</feature>
<dbReference type="SUPFAM" id="SSF46548">
    <property type="entry name" value="alpha-helical ferredoxin"/>
    <property type="match status" value="1"/>
</dbReference>
<dbReference type="GO" id="GO:0046872">
    <property type="term" value="F:metal ion binding"/>
    <property type="evidence" value="ECO:0007669"/>
    <property type="project" value="UniProtKB-KW"/>
</dbReference>
<dbReference type="PANTHER" id="PTHR43034">
    <property type="entry name" value="ION-TRANSLOCATING OXIDOREDUCTASE COMPLEX SUBUNIT C"/>
    <property type="match status" value="1"/>
</dbReference>
<evidence type="ECO:0000256" key="1">
    <source>
        <dbReference type="ARBA" id="ARBA00022448"/>
    </source>
</evidence>
<dbReference type="eggNOG" id="COG4656">
    <property type="taxonomic scope" value="Bacteria"/>
</dbReference>
<comment type="subcellular location">
    <subcellularLocation>
        <location evidence="8">Cell inner membrane</location>
        <topology evidence="8">Peripheral membrane protein</topology>
    </subcellularLocation>
</comment>
<dbReference type="PROSITE" id="PS51379">
    <property type="entry name" value="4FE4S_FER_2"/>
    <property type="match status" value="2"/>
</dbReference>
<dbReference type="KEGG" id="cts:Ctha_1753"/>
<dbReference type="EMBL" id="CP001100">
    <property type="protein sequence ID" value="ACF14210.1"/>
    <property type="molecule type" value="Genomic_DNA"/>
</dbReference>
<keyword evidence="2 8" id="KW-0004">4Fe-4S</keyword>
<dbReference type="HOGENOM" id="CLU_010808_6_0_10"/>
<feature type="domain" description="4Fe-4S ferredoxin-type" evidence="9">
    <location>
        <begin position="396"/>
        <end position="427"/>
    </location>
</feature>
<dbReference type="GO" id="GO:0009055">
    <property type="term" value="F:electron transfer activity"/>
    <property type="evidence" value="ECO:0007669"/>
    <property type="project" value="InterPro"/>
</dbReference>
<dbReference type="GO" id="GO:0022900">
    <property type="term" value="P:electron transport chain"/>
    <property type="evidence" value="ECO:0007669"/>
    <property type="project" value="UniProtKB-UniRule"/>
</dbReference>
<comment type="subunit">
    <text evidence="8">The complex is composed of six subunits: RnfA, RnfB, RnfC, RnfD, RnfE and RnfG.</text>
</comment>
<dbReference type="OrthoDB" id="9767754at2"/>
<dbReference type="InterPro" id="IPR026902">
    <property type="entry name" value="RnfC_N"/>
</dbReference>
<feature type="binding site" evidence="8">
    <location>
        <position position="408"/>
    </location>
    <ligand>
        <name>[4Fe-4S] cluster</name>
        <dbReference type="ChEBI" id="CHEBI:49883"/>
        <label>2</label>
    </ligand>
</feature>
<evidence type="ECO:0000313" key="11">
    <source>
        <dbReference type="Proteomes" id="UP000001208"/>
    </source>
</evidence>
<name>B3QTB1_CHLT3</name>
<feature type="binding site" evidence="8">
    <location>
        <position position="376"/>
    </location>
    <ligand>
        <name>[4Fe-4S] cluster</name>
        <dbReference type="ChEBI" id="CHEBI:49883"/>
        <label>2</label>
    </ligand>
</feature>